<gene>
    <name evidence="7" type="ORF">MUB52_05170</name>
</gene>
<comment type="caution">
    <text evidence="7">The sequence shown here is derived from an EMBL/GenBank/DDBJ whole genome shotgun (WGS) entry which is preliminary data.</text>
</comment>
<evidence type="ECO:0000256" key="1">
    <source>
        <dbReference type="ARBA" id="ARBA00010296"/>
    </source>
</evidence>
<accession>A0ABT3BB61</accession>
<keyword evidence="5" id="KW-0564">Palmitate</keyword>
<keyword evidence="4" id="KW-0472">Membrane</keyword>
<keyword evidence="3" id="KW-0732">Signal</keyword>
<comment type="similarity">
    <text evidence="1">Belongs to the EcnA/EcnB lipoprotein family.</text>
</comment>
<dbReference type="Proteomes" id="UP001208690">
    <property type="component" value="Unassembled WGS sequence"/>
</dbReference>
<keyword evidence="2" id="KW-1003">Cell membrane</keyword>
<sequence>MLRFVAALTVLTALTACETTKGVGRDVEDAGEAIQDAAS</sequence>
<dbReference type="EMBL" id="JALIEB010000002">
    <property type="protein sequence ID" value="MCV3270814.1"/>
    <property type="molecule type" value="Genomic_DNA"/>
</dbReference>
<reference evidence="7 8" key="1">
    <citation type="submission" date="2022-04" db="EMBL/GenBank/DDBJ databases">
        <title>Roseobacter sp. WL0113 is a bacterium isolated from neritic sediment.</title>
        <authorList>
            <person name="Wang L."/>
            <person name="He W."/>
            <person name="Zhang D.-F."/>
        </authorList>
    </citation>
    <scope>NUCLEOTIDE SEQUENCE [LARGE SCALE GENOMIC DNA]</scope>
    <source>
        <strain evidence="7 8">WL0113</strain>
    </source>
</reference>
<keyword evidence="8" id="KW-1185">Reference proteome</keyword>
<name>A0ABT3BB61_9RHOB</name>
<evidence type="ECO:0000256" key="2">
    <source>
        <dbReference type="ARBA" id="ARBA00022475"/>
    </source>
</evidence>
<evidence type="ECO:0000256" key="4">
    <source>
        <dbReference type="ARBA" id="ARBA00023136"/>
    </source>
</evidence>
<evidence type="ECO:0000313" key="7">
    <source>
        <dbReference type="EMBL" id="MCV3270814.1"/>
    </source>
</evidence>
<dbReference type="PROSITE" id="PS51257">
    <property type="entry name" value="PROKAR_LIPOPROTEIN"/>
    <property type="match status" value="1"/>
</dbReference>
<organism evidence="7 8">
    <name type="scientific">Roseobacter sinensis</name>
    <dbReference type="NCBI Taxonomy" id="2931391"/>
    <lineage>
        <taxon>Bacteria</taxon>
        <taxon>Pseudomonadati</taxon>
        <taxon>Pseudomonadota</taxon>
        <taxon>Alphaproteobacteria</taxon>
        <taxon>Rhodobacterales</taxon>
        <taxon>Roseobacteraceae</taxon>
        <taxon>Roseobacter</taxon>
    </lineage>
</organism>
<evidence type="ECO:0000256" key="6">
    <source>
        <dbReference type="ARBA" id="ARBA00023288"/>
    </source>
</evidence>
<evidence type="ECO:0000313" key="8">
    <source>
        <dbReference type="Proteomes" id="UP001208690"/>
    </source>
</evidence>
<evidence type="ECO:0000256" key="5">
    <source>
        <dbReference type="ARBA" id="ARBA00023139"/>
    </source>
</evidence>
<protein>
    <submittedName>
        <fullName evidence="7">Entericidin A/B family lipoprotein</fullName>
    </submittedName>
</protein>
<proteinExistence type="inferred from homology"/>
<dbReference type="Pfam" id="PF08085">
    <property type="entry name" value="Entericidin"/>
    <property type="match status" value="1"/>
</dbReference>
<keyword evidence="6 7" id="KW-0449">Lipoprotein</keyword>
<dbReference type="RefSeq" id="WP_263843131.1">
    <property type="nucleotide sequence ID" value="NZ_JALIEB010000002.1"/>
</dbReference>
<evidence type="ECO:0000256" key="3">
    <source>
        <dbReference type="ARBA" id="ARBA00022729"/>
    </source>
</evidence>
<dbReference type="InterPro" id="IPR012556">
    <property type="entry name" value="Entericidin"/>
</dbReference>